<dbReference type="CDD" id="cd07341">
    <property type="entry name" value="M56_BlaR1_MecR1_like"/>
    <property type="match status" value="1"/>
</dbReference>
<keyword evidence="1" id="KW-0472">Membrane</keyword>
<name>A0A2W7RZT5_9BACT</name>
<gene>
    <name evidence="3" type="ORF">LX80_00277</name>
</gene>
<reference evidence="3 4" key="1">
    <citation type="submission" date="2018-06" db="EMBL/GenBank/DDBJ databases">
        <title>Genomic Encyclopedia of Archaeal and Bacterial Type Strains, Phase II (KMG-II): from individual species to whole genera.</title>
        <authorList>
            <person name="Goeker M."/>
        </authorList>
    </citation>
    <scope>NUCLEOTIDE SEQUENCE [LARGE SCALE GENOMIC DNA]</scope>
    <source>
        <strain evidence="3 4">DSM 23241</strain>
    </source>
</reference>
<feature type="transmembrane region" description="Helical" evidence="1">
    <location>
        <begin position="210"/>
        <end position="233"/>
    </location>
</feature>
<feature type="transmembrane region" description="Helical" evidence="1">
    <location>
        <begin position="313"/>
        <end position="333"/>
    </location>
</feature>
<evidence type="ECO:0000313" key="3">
    <source>
        <dbReference type="EMBL" id="PZX65784.1"/>
    </source>
</evidence>
<evidence type="ECO:0000259" key="2">
    <source>
        <dbReference type="Pfam" id="PF05569"/>
    </source>
</evidence>
<evidence type="ECO:0000256" key="1">
    <source>
        <dbReference type="SAM" id="Phobius"/>
    </source>
</evidence>
<organism evidence="3 4">
    <name type="scientific">Hydrotalea sandarakina</name>
    <dbReference type="NCBI Taxonomy" id="1004304"/>
    <lineage>
        <taxon>Bacteria</taxon>
        <taxon>Pseudomonadati</taxon>
        <taxon>Bacteroidota</taxon>
        <taxon>Chitinophagia</taxon>
        <taxon>Chitinophagales</taxon>
        <taxon>Chitinophagaceae</taxon>
        <taxon>Hydrotalea</taxon>
    </lineage>
</organism>
<evidence type="ECO:0000313" key="4">
    <source>
        <dbReference type="Proteomes" id="UP000249720"/>
    </source>
</evidence>
<keyword evidence="1" id="KW-0812">Transmembrane</keyword>
<dbReference type="PANTHER" id="PTHR34978:SF3">
    <property type="entry name" value="SLR0241 PROTEIN"/>
    <property type="match status" value="1"/>
</dbReference>
<dbReference type="Gene3D" id="3.30.2010.10">
    <property type="entry name" value="Metalloproteases ('zincins'), catalytic domain"/>
    <property type="match status" value="1"/>
</dbReference>
<dbReference type="AlphaFoldDB" id="A0A2W7RZT5"/>
<feature type="transmembrane region" description="Helical" evidence="1">
    <location>
        <begin position="96"/>
        <end position="117"/>
    </location>
</feature>
<dbReference type="InterPro" id="IPR052173">
    <property type="entry name" value="Beta-lactam_resp_regulator"/>
</dbReference>
<accession>A0A2W7RZT5</accession>
<feature type="transmembrane region" description="Helical" evidence="1">
    <location>
        <begin position="14"/>
        <end position="32"/>
    </location>
</feature>
<protein>
    <submittedName>
        <fullName evidence="3">Beta-lactamase regulating signal transducer with metallopeptidase domain</fullName>
    </submittedName>
</protein>
<proteinExistence type="predicted"/>
<keyword evidence="1" id="KW-1133">Transmembrane helix</keyword>
<feature type="transmembrane region" description="Helical" evidence="1">
    <location>
        <begin position="158"/>
        <end position="179"/>
    </location>
</feature>
<dbReference type="PANTHER" id="PTHR34978">
    <property type="entry name" value="POSSIBLE SENSOR-TRANSDUCER PROTEIN BLAR"/>
    <property type="match status" value="1"/>
</dbReference>
<comment type="caution">
    <text evidence="3">The sequence shown here is derived from an EMBL/GenBank/DDBJ whole genome shotgun (WGS) entry which is preliminary data.</text>
</comment>
<feature type="domain" description="Peptidase M56" evidence="2">
    <location>
        <begin position="101"/>
        <end position="295"/>
    </location>
</feature>
<dbReference type="EMBL" id="QKZV01000001">
    <property type="protein sequence ID" value="PZX65784.1"/>
    <property type="molecule type" value="Genomic_DNA"/>
</dbReference>
<dbReference type="Pfam" id="PF05569">
    <property type="entry name" value="Peptidase_M56"/>
    <property type="match status" value="1"/>
</dbReference>
<keyword evidence="4" id="KW-1185">Reference proteome</keyword>
<feature type="transmembrane region" description="Helical" evidence="1">
    <location>
        <begin position="44"/>
        <end position="65"/>
    </location>
</feature>
<dbReference type="InterPro" id="IPR008756">
    <property type="entry name" value="Peptidase_M56"/>
</dbReference>
<dbReference type="Proteomes" id="UP000249720">
    <property type="component" value="Unassembled WGS sequence"/>
</dbReference>
<sequence length="532" mass="61247">MSGYQSFLIHLGNAIIWNLFIGAILWFLFLLIKQLVPHKDTFHYNFSFAAISLLGLFFVAAILYFNLGTNDFYIDYFNEVSNIFVTQKLAWTNINIISYLIYGIGLIYIIGLLLQIIKWPFVLKRQKTLYSIFNQQVPETIHSFIEKQKQILNIRKKVIVYLIDGMISPVTIGFIKPIILLPVASITNLSTSAIEAILVHELAHIRRNDYLINFIARILQSILFFNPFINYFLREMNTSREIICDRYVLQQQYSPMFYADALLQLSKLSNPQLAPVLSMPAIQKNGTLLLRIQHIVQFGKMPKPVSILHNTKILMAGFYVLLGMAMIYCIPFNEGYKKNTVQHPSNKNDITWATADKKLDVIPLQLNENRSIRIRPPKKQLLVSTKQTKVSKYKSINPIIDKSIELNDKEVNNIDDSQNFSIIPVKQLLSSAINENDATQASFKIKQVSAIHYNHSTTGYRMYFIQKVVNKQTQTTEPYGYILEVQKQIPGIDGEVHIVREYYGHLYPNTETKLNAFAPVMNDSTLLNNLFN</sequence>